<gene>
    <name evidence="2" type="ORF">ACFOJE_15330</name>
</gene>
<feature type="domain" description="Glycosyltransferase subfamily 4-like N-terminal" evidence="1">
    <location>
        <begin position="14"/>
        <end position="209"/>
    </location>
</feature>
<dbReference type="PANTHER" id="PTHR12526">
    <property type="entry name" value="GLYCOSYLTRANSFERASE"/>
    <property type="match status" value="1"/>
</dbReference>
<accession>A0ABV7AX00</accession>
<proteinExistence type="predicted"/>
<dbReference type="CDD" id="cd03811">
    <property type="entry name" value="GT4_GT28_WabH-like"/>
    <property type="match status" value="1"/>
</dbReference>
<dbReference type="Proteomes" id="UP001595457">
    <property type="component" value="Unassembled WGS sequence"/>
</dbReference>
<dbReference type="PANTHER" id="PTHR12526:SF635">
    <property type="entry name" value="GLYCOSYL TRANSFERASE GROUP 1"/>
    <property type="match status" value="1"/>
</dbReference>
<dbReference type="InterPro" id="IPR028098">
    <property type="entry name" value="Glyco_trans_4-like_N"/>
</dbReference>
<keyword evidence="2" id="KW-0808">Transferase</keyword>
<keyword evidence="3" id="KW-1185">Reference proteome</keyword>
<sequence length="411" mass="44090">MPRIALYLPNFAGGGMERVMLHLAEGFLARGHEVDLLVSSAEGPYRHRVPAAARIVVLERAGSLSSRLLALRASAASDWLALARPVLLARRSGRQLLCLAALVRYLGERRPDALIAAYPYCNLSAIWARRLAQVGTRVMLTEHNMLSRKIAAKGRKGAQWRELPPLIGRGYRQADAIVAVSRGVADDLGVTAGLPRERIEIVYNPVVTAELAALAAEPEPHPWLAGCGEVPVIVAAGRLVPQKNFPLLLHAFARVRKERPARLLILGEGPERPQLEALRDSLGIGEDVALPGFIGNPYAAFARAALLVLSSDYEGLGNVLIEALACGCPVVSTDCPSGPAEILEGGRFGELVPPNDAAALSAAILRTLADPLPADRLRGRGAEFGLERSVARYLQLLLAGAEPVEVEPRRL</sequence>
<comment type="caution">
    <text evidence="2">The sequence shown here is derived from an EMBL/GenBank/DDBJ whole genome shotgun (WGS) entry which is preliminary data.</text>
</comment>
<evidence type="ECO:0000259" key="1">
    <source>
        <dbReference type="Pfam" id="PF13439"/>
    </source>
</evidence>
<dbReference type="GO" id="GO:0016757">
    <property type="term" value="F:glycosyltransferase activity"/>
    <property type="evidence" value="ECO:0007669"/>
    <property type="project" value="UniProtKB-KW"/>
</dbReference>
<dbReference type="Pfam" id="PF13692">
    <property type="entry name" value="Glyco_trans_1_4"/>
    <property type="match status" value="1"/>
</dbReference>
<dbReference type="EMBL" id="JBHRSJ010000031">
    <property type="protein sequence ID" value="MFC2973575.1"/>
    <property type="molecule type" value="Genomic_DNA"/>
</dbReference>
<name>A0ABV7AX00_9GAMM</name>
<evidence type="ECO:0000313" key="3">
    <source>
        <dbReference type="Proteomes" id="UP001595457"/>
    </source>
</evidence>
<keyword evidence="2" id="KW-0328">Glycosyltransferase</keyword>
<evidence type="ECO:0000313" key="2">
    <source>
        <dbReference type="EMBL" id="MFC2973575.1"/>
    </source>
</evidence>
<dbReference type="Gene3D" id="3.40.50.2000">
    <property type="entry name" value="Glycogen Phosphorylase B"/>
    <property type="match status" value="2"/>
</dbReference>
<dbReference type="RefSeq" id="WP_377815343.1">
    <property type="nucleotide sequence ID" value="NZ_JBHRSJ010000031.1"/>
</dbReference>
<protein>
    <submittedName>
        <fullName evidence="2">Glycosyltransferase</fullName>
        <ecNumber evidence="2">2.4.-.-</ecNumber>
    </submittedName>
</protein>
<organism evidence="2 3">
    <name type="scientific">Azotobacter bryophylli</name>
    <dbReference type="NCBI Taxonomy" id="1986537"/>
    <lineage>
        <taxon>Bacteria</taxon>
        <taxon>Pseudomonadati</taxon>
        <taxon>Pseudomonadota</taxon>
        <taxon>Gammaproteobacteria</taxon>
        <taxon>Pseudomonadales</taxon>
        <taxon>Pseudomonadaceae</taxon>
        <taxon>Azotobacter</taxon>
    </lineage>
</organism>
<dbReference type="SUPFAM" id="SSF53756">
    <property type="entry name" value="UDP-Glycosyltransferase/glycogen phosphorylase"/>
    <property type="match status" value="1"/>
</dbReference>
<reference evidence="3" key="1">
    <citation type="journal article" date="2019" name="Int. J. Syst. Evol. Microbiol.">
        <title>The Global Catalogue of Microorganisms (GCM) 10K type strain sequencing project: providing services to taxonomists for standard genome sequencing and annotation.</title>
        <authorList>
            <consortium name="The Broad Institute Genomics Platform"/>
            <consortium name="The Broad Institute Genome Sequencing Center for Infectious Disease"/>
            <person name="Wu L."/>
            <person name="Ma J."/>
        </authorList>
    </citation>
    <scope>NUCLEOTIDE SEQUENCE [LARGE SCALE GENOMIC DNA]</scope>
    <source>
        <strain evidence="3">KCTC 62195</strain>
    </source>
</reference>
<dbReference type="EC" id="2.4.-.-" evidence="2"/>
<dbReference type="Pfam" id="PF13439">
    <property type="entry name" value="Glyco_transf_4"/>
    <property type="match status" value="1"/>
</dbReference>